<feature type="transmembrane region" description="Helical" evidence="12">
    <location>
        <begin position="935"/>
        <end position="957"/>
    </location>
</feature>
<dbReference type="PANTHER" id="PTHR48062">
    <property type="entry name" value="RECEPTOR-LIKE PROTEIN 14"/>
    <property type="match status" value="1"/>
</dbReference>
<keyword evidence="3" id="KW-1003">Cell membrane</keyword>
<protein>
    <recommendedName>
        <fullName evidence="16">Leucine-rich repeat-containing N-terminal plant-type domain-containing protein</fullName>
    </recommendedName>
</protein>
<keyword evidence="9 12" id="KW-0472">Membrane</keyword>
<evidence type="ECO:0000313" key="14">
    <source>
        <dbReference type="EMBL" id="KAG6774959.1"/>
    </source>
</evidence>
<evidence type="ECO:0000313" key="15">
    <source>
        <dbReference type="Proteomes" id="UP000886885"/>
    </source>
</evidence>
<dbReference type="EMBL" id="JAAWWB010000009">
    <property type="protein sequence ID" value="KAG6774959.1"/>
    <property type="molecule type" value="Genomic_DNA"/>
</dbReference>
<reference evidence="14" key="1">
    <citation type="journal article" date="2020" name="bioRxiv">
        <title>Hybrid origin of Populus tomentosa Carr. identified through genome sequencing and phylogenomic analysis.</title>
        <authorList>
            <person name="An X."/>
            <person name="Gao K."/>
            <person name="Chen Z."/>
            <person name="Li J."/>
            <person name="Yang X."/>
            <person name="Yang X."/>
            <person name="Zhou J."/>
            <person name="Guo T."/>
            <person name="Zhao T."/>
            <person name="Huang S."/>
            <person name="Miao D."/>
            <person name="Khan W.U."/>
            <person name="Rao P."/>
            <person name="Ye M."/>
            <person name="Lei B."/>
            <person name="Liao W."/>
            <person name="Wang J."/>
            <person name="Ji L."/>
            <person name="Li Y."/>
            <person name="Guo B."/>
            <person name="Mustafa N.S."/>
            <person name="Li S."/>
            <person name="Yun Q."/>
            <person name="Keller S.R."/>
            <person name="Mao J."/>
            <person name="Zhang R."/>
            <person name="Strauss S.H."/>
        </authorList>
    </citation>
    <scope>NUCLEOTIDE SEQUENCE</scope>
    <source>
        <strain evidence="14">GM15</strain>
        <tissue evidence="14">Leaf</tissue>
    </source>
</reference>
<dbReference type="Proteomes" id="UP000886885">
    <property type="component" value="Chromosome 5A"/>
</dbReference>
<evidence type="ECO:0000256" key="1">
    <source>
        <dbReference type="ARBA" id="ARBA00004236"/>
    </source>
</evidence>
<evidence type="ECO:0000256" key="13">
    <source>
        <dbReference type="SAM" id="SignalP"/>
    </source>
</evidence>
<keyword evidence="15" id="KW-1185">Reference proteome</keyword>
<evidence type="ECO:0000256" key="9">
    <source>
        <dbReference type="ARBA" id="ARBA00023136"/>
    </source>
</evidence>
<evidence type="ECO:0000256" key="7">
    <source>
        <dbReference type="ARBA" id="ARBA00022737"/>
    </source>
</evidence>
<proteinExistence type="inferred from homology"/>
<dbReference type="AlphaFoldDB" id="A0A8X7ZS80"/>
<sequence>MKMRQMWVWMLLMALAFVNDRSHCCLDEERISLLEIKAWFNHAGAPGSKYLEGWDKEDFNCCNWDPHRVVCDNTTNRVIELQLSSVNYDGLKAVEDLDLNASLFLPFIELEILDLSVNQLVGGLKNQEWLIYKSVASDNFRSGFQVLSSGLRNLKELYLSYSKFNDSILSFFSGFSTLKSESSGFNGFQVLASGLRNLKELALSYNKLNDIILSCLDGFSTLKSLYLSSNRFTGSTGLNALPCLEEVFLDYSSLPTSFLRSIGPLSTLKVLSLAGVDFNSTLPAQGWCELKNLEQLRLSRNNLKGVLPPCLGNLSSLQVLDLSDNQLEGNIALSHLSHLTQLEYLSLENNYFQVPISFGSFMNLSNLKFFACDNNELIAAPSFQPSAPKFQLLYFSASNCTTKPLKAGFPNFLHSQHDLVFVDLSHNKFVGEPFPSWLFENNTKLNRLYLRDTSSIGGPLQLPQHPTLTLQTVDMSGNNIHGQIARNICSIFPSLKNFMMANNSLTGCIPPCFGNMSSLEYLDLSNNHMSCELLEHNLPTVGSSLWFLKLSNNNFKGRLPLSVFNMTHLDYLFLDGNKFAGQVSGTFSLASSFSWLVISNNLLSGMLPRGIGNSSLNSLQGIDLSRNHFEDLRYVHLYRNQLSGPLAYDFYNLSSLVTLDLGDNNLTGPIPNWIDSYSELSIFVLKSNQFNGKLPHQLCLLRKLSILDLSENNFSGLLPSCLSNLNFTASDEKTWVNTFTMTEDDGIRKDIFGNVAFYLDIRSLSPEISVKIIVELTSKKNLYTYEGDILRYMSVMDLSCNRFTGEIPTEWGNLSGIYSLNLSRNNLTGLIPPSFFNLKQIESLDLSHNNLNGRIPEQLVELTFLEVFNVSYNNLSGRTPEMKNQFATFDESSYKGNPLLCGPPLQNSCDKTESPSARVPNDFNGDGGFIDMDSFYASFGGCYITVVLTIAAVLCIYPHWRRRWFYFIEECIDTCCCFLAINYPKLSRFRR</sequence>
<dbReference type="GO" id="GO:0005886">
    <property type="term" value="C:plasma membrane"/>
    <property type="evidence" value="ECO:0007669"/>
    <property type="project" value="UniProtKB-SubCell"/>
</dbReference>
<evidence type="ECO:0000256" key="2">
    <source>
        <dbReference type="ARBA" id="ARBA00009592"/>
    </source>
</evidence>
<comment type="caution">
    <text evidence="14">The sequence shown here is derived from an EMBL/GenBank/DDBJ whole genome shotgun (WGS) entry which is preliminary data.</text>
</comment>
<dbReference type="Pfam" id="PF13516">
    <property type="entry name" value="LRR_6"/>
    <property type="match status" value="1"/>
</dbReference>
<keyword evidence="10" id="KW-0675">Receptor</keyword>
<evidence type="ECO:0000256" key="10">
    <source>
        <dbReference type="ARBA" id="ARBA00023170"/>
    </source>
</evidence>
<evidence type="ECO:0008006" key="16">
    <source>
        <dbReference type="Google" id="ProtNLM"/>
    </source>
</evidence>
<dbReference type="InterPro" id="IPR003591">
    <property type="entry name" value="Leu-rich_rpt_typical-subtyp"/>
</dbReference>
<dbReference type="InterPro" id="IPR001611">
    <property type="entry name" value="Leu-rich_rpt"/>
</dbReference>
<keyword evidence="7" id="KW-0677">Repeat</keyword>
<gene>
    <name evidence="14" type="ORF">POTOM_018377</name>
</gene>
<dbReference type="OrthoDB" id="827707at2759"/>
<feature type="chain" id="PRO_5036456607" description="Leucine-rich repeat-containing N-terminal plant-type domain-containing protein" evidence="13">
    <location>
        <begin position="25"/>
        <end position="991"/>
    </location>
</feature>
<dbReference type="InterPro" id="IPR051502">
    <property type="entry name" value="RLP_Defense_Trigger"/>
</dbReference>
<keyword evidence="5 12" id="KW-0812">Transmembrane</keyword>
<evidence type="ECO:0000256" key="4">
    <source>
        <dbReference type="ARBA" id="ARBA00022614"/>
    </source>
</evidence>
<evidence type="ECO:0000256" key="6">
    <source>
        <dbReference type="ARBA" id="ARBA00022729"/>
    </source>
</evidence>
<dbReference type="PROSITE" id="PS51450">
    <property type="entry name" value="LRR"/>
    <property type="match status" value="2"/>
</dbReference>
<dbReference type="Pfam" id="PF13855">
    <property type="entry name" value="LRR_8"/>
    <property type="match status" value="3"/>
</dbReference>
<keyword evidence="4" id="KW-0433">Leucine-rich repeat</keyword>
<keyword evidence="8 12" id="KW-1133">Transmembrane helix</keyword>
<evidence type="ECO:0000256" key="8">
    <source>
        <dbReference type="ARBA" id="ARBA00022989"/>
    </source>
</evidence>
<organism evidence="14 15">
    <name type="scientific">Populus tomentosa</name>
    <name type="common">Chinese white poplar</name>
    <dbReference type="NCBI Taxonomy" id="118781"/>
    <lineage>
        <taxon>Eukaryota</taxon>
        <taxon>Viridiplantae</taxon>
        <taxon>Streptophyta</taxon>
        <taxon>Embryophyta</taxon>
        <taxon>Tracheophyta</taxon>
        <taxon>Spermatophyta</taxon>
        <taxon>Magnoliopsida</taxon>
        <taxon>eudicotyledons</taxon>
        <taxon>Gunneridae</taxon>
        <taxon>Pentapetalae</taxon>
        <taxon>rosids</taxon>
        <taxon>fabids</taxon>
        <taxon>Malpighiales</taxon>
        <taxon>Salicaceae</taxon>
        <taxon>Saliceae</taxon>
        <taxon>Populus</taxon>
    </lineage>
</organism>
<dbReference type="FunFam" id="3.80.10.10:FF:000041">
    <property type="entry name" value="LRR receptor-like serine/threonine-protein kinase ERECTA"/>
    <property type="match status" value="2"/>
</dbReference>
<accession>A0A8X7ZS80</accession>
<evidence type="ECO:0000256" key="11">
    <source>
        <dbReference type="ARBA" id="ARBA00023180"/>
    </source>
</evidence>
<dbReference type="SMART" id="SM00369">
    <property type="entry name" value="LRR_TYP"/>
    <property type="match status" value="12"/>
</dbReference>
<evidence type="ECO:0000256" key="5">
    <source>
        <dbReference type="ARBA" id="ARBA00022692"/>
    </source>
</evidence>
<dbReference type="PANTHER" id="PTHR48062:SF21">
    <property type="entry name" value="RECEPTOR-LIKE PROTEIN 12"/>
    <property type="match status" value="1"/>
</dbReference>
<evidence type="ECO:0000256" key="12">
    <source>
        <dbReference type="SAM" id="Phobius"/>
    </source>
</evidence>
<dbReference type="FunFam" id="3.80.10.10:FF:000213">
    <property type="entry name" value="Tyrosine-sulfated glycopeptide receptor 1"/>
    <property type="match status" value="1"/>
</dbReference>
<keyword evidence="11" id="KW-0325">Glycoprotein</keyword>
<name>A0A8X7ZS80_POPTO</name>
<comment type="subcellular location">
    <subcellularLocation>
        <location evidence="1">Cell membrane</location>
    </subcellularLocation>
</comment>
<keyword evidence="6 13" id="KW-0732">Signal</keyword>
<feature type="signal peptide" evidence="13">
    <location>
        <begin position="1"/>
        <end position="24"/>
    </location>
</feature>
<comment type="similarity">
    <text evidence="2">Belongs to the RLP family.</text>
</comment>
<evidence type="ECO:0000256" key="3">
    <source>
        <dbReference type="ARBA" id="ARBA00022475"/>
    </source>
</evidence>
<dbReference type="Pfam" id="PF00560">
    <property type="entry name" value="LRR_1"/>
    <property type="match status" value="3"/>
</dbReference>